<keyword evidence="2" id="KW-0238">DNA-binding</keyword>
<dbReference type="PROSITE" id="PS50042">
    <property type="entry name" value="CNMP_BINDING_3"/>
    <property type="match status" value="1"/>
</dbReference>
<dbReference type="InterPro" id="IPR036390">
    <property type="entry name" value="WH_DNA-bd_sf"/>
</dbReference>
<dbReference type="InterPro" id="IPR012318">
    <property type="entry name" value="HTH_CRP"/>
</dbReference>
<feature type="domain" description="Cyclic nucleotide-binding" evidence="4">
    <location>
        <begin position="14"/>
        <end position="135"/>
    </location>
</feature>
<dbReference type="Gene3D" id="1.10.10.10">
    <property type="entry name" value="Winged helix-like DNA-binding domain superfamily/Winged helix DNA-binding domain"/>
    <property type="match status" value="1"/>
</dbReference>
<dbReference type="Pfam" id="PF13545">
    <property type="entry name" value="HTH_Crp_2"/>
    <property type="match status" value="1"/>
</dbReference>
<organism evidence="6">
    <name type="scientific">Catillopecten margaritatus gill symbiont</name>
    <dbReference type="NCBI Taxonomy" id="3083288"/>
    <lineage>
        <taxon>Bacteria</taxon>
        <taxon>Pseudomonadati</taxon>
        <taxon>Pseudomonadota</taxon>
        <taxon>Gammaproteobacteria</taxon>
        <taxon>sulfur-oxidizing symbionts</taxon>
    </lineage>
</organism>
<dbReference type="InterPro" id="IPR014710">
    <property type="entry name" value="RmlC-like_jellyroll"/>
</dbReference>
<evidence type="ECO:0000259" key="4">
    <source>
        <dbReference type="PROSITE" id="PS50042"/>
    </source>
</evidence>
<feature type="domain" description="HTH crp-type" evidence="5">
    <location>
        <begin position="149"/>
        <end position="218"/>
    </location>
</feature>
<reference evidence="6" key="1">
    <citation type="submission" date="2023-10" db="EMBL/GenBank/DDBJ databases">
        <title>The first scallop-associated chemosynthetic bacterial symbiont.</title>
        <authorList>
            <person name="Lin Y.-T."/>
            <person name="Sun J."/>
            <person name="Ip J.C.-H."/>
            <person name="He X."/>
            <person name="Gao Z.-M."/>
            <person name="Perez M."/>
            <person name="Xu T."/>
            <person name="Qian P.-Y."/>
            <person name="Qiu J.-W."/>
        </authorList>
    </citation>
    <scope>NUCLEOTIDE SEQUENCE</scope>
    <source>
        <strain evidence="6">Gill1</strain>
    </source>
</reference>
<dbReference type="GO" id="GO:0003700">
    <property type="term" value="F:DNA-binding transcription factor activity"/>
    <property type="evidence" value="ECO:0007669"/>
    <property type="project" value="TreeGrafter"/>
</dbReference>
<evidence type="ECO:0000313" key="6">
    <source>
        <dbReference type="EMBL" id="WXU00531.1"/>
    </source>
</evidence>
<proteinExistence type="predicted"/>
<dbReference type="PANTHER" id="PTHR24567:SF68">
    <property type="entry name" value="DNA-BINDING TRANSCRIPTIONAL DUAL REGULATOR CRP"/>
    <property type="match status" value="1"/>
</dbReference>
<dbReference type="SUPFAM" id="SSF46785">
    <property type="entry name" value="Winged helix' DNA-binding domain"/>
    <property type="match status" value="1"/>
</dbReference>
<dbReference type="Gene3D" id="2.60.120.10">
    <property type="entry name" value="Jelly Rolls"/>
    <property type="match status" value="1"/>
</dbReference>
<dbReference type="InterPro" id="IPR018490">
    <property type="entry name" value="cNMP-bd_dom_sf"/>
</dbReference>
<evidence type="ECO:0000259" key="5">
    <source>
        <dbReference type="PROSITE" id="PS51063"/>
    </source>
</evidence>
<evidence type="ECO:0000256" key="1">
    <source>
        <dbReference type="ARBA" id="ARBA00023015"/>
    </source>
</evidence>
<accession>A0AAU6PHP5</accession>
<dbReference type="PANTHER" id="PTHR24567">
    <property type="entry name" value="CRP FAMILY TRANSCRIPTIONAL REGULATORY PROTEIN"/>
    <property type="match status" value="1"/>
</dbReference>
<dbReference type="AlphaFoldDB" id="A0AAU6PHP5"/>
<dbReference type="InterPro" id="IPR050397">
    <property type="entry name" value="Env_Response_Regulators"/>
</dbReference>
<dbReference type="GO" id="GO:0005829">
    <property type="term" value="C:cytosol"/>
    <property type="evidence" value="ECO:0007669"/>
    <property type="project" value="TreeGrafter"/>
</dbReference>
<gene>
    <name evidence="6" type="primary">fnr</name>
    <name evidence="6" type="ORF">Ctma_1256</name>
</gene>
<dbReference type="EMBL" id="CP138327">
    <property type="protein sequence ID" value="WXU00531.1"/>
    <property type="molecule type" value="Genomic_DNA"/>
</dbReference>
<dbReference type="InterPro" id="IPR036388">
    <property type="entry name" value="WH-like_DNA-bd_sf"/>
</dbReference>
<dbReference type="CDD" id="cd00038">
    <property type="entry name" value="CAP_ED"/>
    <property type="match status" value="1"/>
</dbReference>
<protein>
    <submittedName>
        <fullName evidence="6">Anaerobic regulatory protein</fullName>
    </submittedName>
</protein>
<evidence type="ECO:0000256" key="2">
    <source>
        <dbReference type="ARBA" id="ARBA00023125"/>
    </source>
</evidence>
<sequence>MSRNKQQDLKESNLFAGFGTLDLEQISEHSNYRVLEKDQTLFQQGQAATDFFLTIHGQIKLALLSMQGDEKVIDVIGEKQSFAEAIMFSDNKQYLLNATALVPSTVLCINAQCYLEILEKSPKACFKIMGKLSQRLHWAVNEINNLTLHNGTYRLVSFLLDQVQQSDKSAGIHLSISKQMLASQLAIQPETLSRILKKLAKEGLLKVDKNHINLLEVSKLQQLIDIKN</sequence>
<name>A0AAU6PHP5_9GAMM</name>
<keyword evidence="1" id="KW-0805">Transcription regulation</keyword>
<dbReference type="SUPFAM" id="SSF51206">
    <property type="entry name" value="cAMP-binding domain-like"/>
    <property type="match status" value="1"/>
</dbReference>
<dbReference type="InterPro" id="IPR000595">
    <property type="entry name" value="cNMP-bd_dom"/>
</dbReference>
<dbReference type="GO" id="GO:0003677">
    <property type="term" value="F:DNA binding"/>
    <property type="evidence" value="ECO:0007669"/>
    <property type="project" value="UniProtKB-KW"/>
</dbReference>
<dbReference type="Pfam" id="PF00027">
    <property type="entry name" value="cNMP_binding"/>
    <property type="match status" value="1"/>
</dbReference>
<dbReference type="SMART" id="SM00100">
    <property type="entry name" value="cNMP"/>
    <property type="match status" value="1"/>
</dbReference>
<dbReference type="PROSITE" id="PS51063">
    <property type="entry name" value="HTH_CRP_2"/>
    <property type="match status" value="1"/>
</dbReference>
<keyword evidence="3" id="KW-0804">Transcription</keyword>
<evidence type="ECO:0000256" key="3">
    <source>
        <dbReference type="ARBA" id="ARBA00023163"/>
    </source>
</evidence>
<dbReference type="SMART" id="SM00419">
    <property type="entry name" value="HTH_CRP"/>
    <property type="match status" value="1"/>
</dbReference>